<gene>
    <name evidence="1" type="ORF">ACFO9E_11125</name>
</gene>
<name>A0ABV9G212_9ACTN</name>
<dbReference type="EMBL" id="JBHSFE010000010">
    <property type="protein sequence ID" value="MFC4608366.1"/>
    <property type="molecule type" value="Genomic_DNA"/>
</dbReference>
<comment type="caution">
    <text evidence="1">The sequence shown here is derived from an EMBL/GenBank/DDBJ whole genome shotgun (WGS) entry which is preliminary data.</text>
</comment>
<keyword evidence="2" id="KW-1185">Reference proteome</keyword>
<sequence>MVADLVGDRAAEQDRCPACRTPGSIRYLGTGLAALAAASLTQLFTGGELDKNLGEDKTLLFNDSVQDAAHRAGYVASRSYTFSLRSLLARRIDEDTPITLNDLAADIIEEVADRPDVRAAVIPPDLHVVKGVDTLLSGRSQGPGSRASLPWRLRLGRTHPRACSARPSPSPRSTTR</sequence>
<dbReference type="Proteomes" id="UP001595993">
    <property type="component" value="Unassembled WGS sequence"/>
</dbReference>
<dbReference type="RefSeq" id="WP_381193760.1">
    <property type="nucleotide sequence ID" value="NZ_JBHSFE010000010.1"/>
</dbReference>
<evidence type="ECO:0000313" key="2">
    <source>
        <dbReference type="Proteomes" id="UP001595993"/>
    </source>
</evidence>
<reference evidence="2" key="1">
    <citation type="journal article" date="2019" name="Int. J. Syst. Evol. Microbiol.">
        <title>The Global Catalogue of Microorganisms (GCM) 10K type strain sequencing project: providing services to taxonomists for standard genome sequencing and annotation.</title>
        <authorList>
            <consortium name="The Broad Institute Genomics Platform"/>
            <consortium name="The Broad Institute Genome Sequencing Center for Infectious Disease"/>
            <person name="Wu L."/>
            <person name="Ma J."/>
        </authorList>
    </citation>
    <scope>NUCLEOTIDE SEQUENCE [LARGE SCALE GENOMIC DNA]</scope>
    <source>
        <strain evidence="2">CGMCC 4.7139</strain>
    </source>
</reference>
<evidence type="ECO:0000313" key="1">
    <source>
        <dbReference type="EMBL" id="MFC4608366.1"/>
    </source>
</evidence>
<organism evidence="1 2">
    <name type="scientific">Streptomyces maoxianensis</name>
    <dbReference type="NCBI Taxonomy" id="1459942"/>
    <lineage>
        <taxon>Bacteria</taxon>
        <taxon>Bacillati</taxon>
        <taxon>Actinomycetota</taxon>
        <taxon>Actinomycetes</taxon>
        <taxon>Kitasatosporales</taxon>
        <taxon>Streptomycetaceae</taxon>
        <taxon>Streptomyces</taxon>
    </lineage>
</organism>
<accession>A0ABV9G212</accession>
<protein>
    <submittedName>
        <fullName evidence="1">Uncharacterized protein</fullName>
    </submittedName>
</protein>
<proteinExistence type="predicted"/>